<dbReference type="GO" id="GO:0006424">
    <property type="term" value="P:glutamyl-tRNA aminoacylation"/>
    <property type="evidence" value="ECO:0007669"/>
    <property type="project" value="TreeGrafter"/>
</dbReference>
<dbReference type="InterPro" id="IPR014729">
    <property type="entry name" value="Rossmann-like_a/b/a_fold"/>
</dbReference>
<dbReference type="NCBIfam" id="NF004315">
    <property type="entry name" value="PRK05710.1-4"/>
    <property type="match status" value="1"/>
</dbReference>
<sequence length="294" mass="32274">MSPPVLRFAPSPTGALHLGHALSALLTHDAARARGGRFLLRIEDIDRTRCRPAFEQGIQDDLAWLGLAWERPVRRQSDNFADYRAAARELANLGLLYPCTCTRAEIAGTVAALEETEGPWPRDPDGTPLYPGTCRPHEPVRPDIGLAEAGHHALRLDMRRAAALAGSLSWIEHGDAFYDRASAPVEHIVAEPARWGDVVICRKETPTSYHLSVTVDDALQGITHVTRGRDLYDATAIHRLLQTLLGLPAPNYAHHRLLMNDDGHKLSKTRGDTGLAALRDAGRTPADIRRMVGL</sequence>
<dbReference type="InterPro" id="IPR049940">
    <property type="entry name" value="GluQ/Sye"/>
</dbReference>
<dbReference type="EC" id="6.1.1.-" evidence="9"/>
<dbReference type="InterPro" id="IPR001412">
    <property type="entry name" value="aa-tRNA-synth_I_CS"/>
</dbReference>
<protein>
    <submittedName>
        <fullName evidence="9">tRNA glutamyl-Q(34) synthetase GluQRS</fullName>
        <ecNumber evidence="9">6.1.1.-</ecNumber>
    </submittedName>
</protein>
<dbReference type="GO" id="GO:0004818">
    <property type="term" value="F:glutamate-tRNA ligase activity"/>
    <property type="evidence" value="ECO:0007669"/>
    <property type="project" value="TreeGrafter"/>
</dbReference>
<keyword evidence="5 7" id="KW-0067">ATP-binding</keyword>
<dbReference type="PROSITE" id="PS00178">
    <property type="entry name" value="AA_TRNA_LIGASE_I"/>
    <property type="match status" value="1"/>
</dbReference>
<evidence type="ECO:0000256" key="5">
    <source>
        <dbReference type="ARBA" id="ARBA00022840"/>
    </source>
</evidence>
<dbReference type="GO" id="GO:0005524">
    <property type="term" value="F:ATP binding"/>
    <property type="evidence" value="ECO:0007669"/>
    <property type="project" value="UniProtKB-KW"/>
</dbReference>
<keyword evidence="1 7" id="KW-0436">Ligase</keyword>
<evidence type="ECO:0000256" key="6">
    <source>
        <dbReference type="ARBA" id="ARBA00023146"/>
    </source>
</evidence>
<gene>
    <name evidence="9" type="primary">gluQRS</name>
    <name evidence="9" type="ORF">MUB46_22000</name>
</gene>
<dbReference type="PANTHER" id="PTHR43311:SF1">
    <property type="entry name" value="GLUTAMYL-Q TRNA(ASP) SYNTHETASE"/>
    <property type="match status" value="1"/>
</dbReference>
<evidence type="ECO:0000256" key="1">
    <source>
        <dbReference type="ARBA" id="ARBA00022598"/>
    </source>
</evidence>
<evidence type="ECO:0000256" key="3">
    <source>
        <dbReference type="ARBA" id="ARBA00022741"/>
    </source>
</evidence>
<organism evidence="9 10">
    <name type="scientific">Microbaculum marinisediminis</name>
    <dbReference type="NCBI Taxonomy" id="2931392"/>
    <lineage>
        <taxon>Bacteria</taxon>
        <taxon>Pseudomonadati</taxon>
        <taxon>Pseudomonadota</taxon>
        <taxon>Alphaproteobacteria</taxon>
        <taxon>Hyphomicrobiales</taxon>
        <taxon>Tepidamorphaceae</taxon>
        <taxon>Microbaculum</taxon>
    </lineage>
</organism>
<keyword evidence="7" id="KW-0648">Protein biosynthesis</keyword>
<keyword evidence="6 7" id="KW-0030">Aminoacyl-tRNA synthetase</keyword>
<dbReference type="InterPro" id="IPR020058">
    <property type="entry name" value="Glu/Gln-tRNA-synth_Ib_cat-dom"/>
</dbReference>
<keyword evidence="4" id="KW-0862">Zinc</keyword>
<evidence type="ECO:0000313" key="10">
    <source>
        <dbReference type="Proteomes" id="UP001320898"/>
    </source>
</evidence>
<dbReference type="PRINTS" id="PR00987">
    <property type="entry name" value="TRNASYNTHGLU"/>
</dbReference>
<keyword evidence="2" id="KW-0479">Metal-binding</keyword>
<dbReference type="Proteomes" id="UP001320898">
    <property type="component" value="Unassembled WGS sequence"/>
</dbReference>
<keyword evidence="3 7" id="KW-0547">Nucleotide-binding</keyword>
<evidence type="ECO:0000256" key="4">
    <source>
        <dbReference type="ARBA" id="ARBA00022833"/>
    </source>
</evidence>
<dbReference type="EMBL" id="JALIDZ010000013">
    <property type="protein sequence ID" value="MCT8974548.1"/>
    <property type="molecule type" value="Genomic_DNA"/>
</dbReference>
<comment type="caution">
    <text evidence="9">The sequence shown here is derived from an EMBL/GenBank/DDBJ whole genome shotgun (WGS) entry which is preliminary data.</text>
</comment>
<reference evidence="9 10" key="1">
    <citation type="submission" date="2022-04" db="EMBL/GenBank/DDBJ databases">
        <authorList>
            <person name="Ye Y.-Q."/>
            <person name="Du Z.-J."/>
        </authorList>
    </citation>
    <scope>NUCLEOTIDE SEQUENCE [LARGE SCALE GENOMIC DNA]</scope>
    <source>
        <strain evidence="9 10">A6E488</strain>
    </source>
</reference>
<dbReference type="Pfam" id="PF00749">
    <property type="entry name" value="tRNA-synt_1c"/>
    <property type="match status" value="2"/>
</dbReference>
<dbReference type="AlphaFoldDB" id="A0AAW5R7A2"/>
<keyword evidence="10" id="KW-1185">Reference proteome</keyword>
<dbReference type="Gene3D" id="3.40.50.620">
    <property type="entry name" value="HUPs"/>
    <property type="match status" value="1"/>
</dbReference>
<accession>A0AAW5R7A2</accession>
<proteinExistence type="inferred from homology"/>
<dbReference type="RefSeq" id="WP_261618135.1">
    <property type="nucleotide sequence ID" value="NZ_JALIDZ010000013.1"/>
</dbReference>
<evidence type="ECO:0000256" key="7">
    <source>
        <dbReference type="RuleBase" id="RU363037"/>
    </source>
</evidence>
<evidence type="ECO:0000313" key="9">
    <source>
        <dbReference type="EMBL" id="MCT8974548.1"/>
    </source>
</evidence>
<dbReference type="SUPFAM" id="SSF52374">
    <property type="entry name" value="Nucleotidylyl transferase"/>
    <property type="match status" value="1"/>
</dbReference>
<comment type="similarity">
    <text evidence="7">Belongs to the class-I aminoacyl-tRNA synthetase family.</text>
</comment>
<feature type="domain" description="Glutamyl/glutaminyl-tRNA synthetase class Ib catalytic" evidence="8">
    <location>
        <begin position="6"/>
        <end position="123"/>
    </location>
</feature>
<feature type="domain" description="Glutamyl/glutaminyl-tRNA synthetase class Ib catalytic" evidence="8">
    <location>
        <begin position="188"/>
        <end position="283"/>
    </location>
</feature>
<evidence type="ECO:0000259" key="8">
    <source>
        <dbReference type="Pfam" id="PF00749"/>
    </source>
</evidence>
<dbReference type="InterPro" id="IPR000924">
    <property type="entry name" value="Glu/Gln-tRNA-synth"/>
</dbReference>
<evidence type="ECO:0000256" key="2">
    <source>
        <dbReference type="ARBA" id="ARBA00022723"/>
    </source>
</evidence>
<name>A0AAW5R7A2_9HYPH</name>
<dbReference type="PANTHER" id="PTHR43311">
    <property type="entry name" value="GLUTAMATE--TRNA LIGASE"/>
    <property type="match status" value="1"/>
</dbReference>
<dbReference type="GO" id="GO:0005829">
    <property type="term" value="C:cytosol"/>
    <property type="evidence" value="ECO:0007669"/>
    <property type="project" value="TreeGrafter"/>
</dbReference>